<evidence type="ECO:0000313" key="1">
    <source>
        <dbReference type="EMBL" id="KKR06214.1"/>
    </source>
</evidence>
<sequence>MNNQNLTKYLFIVVSLVVFGMISIEPIQAATYCGATVKTSLPCYPVNQGTSSAYCGTGSGGVDQFVNCACTTSIGSLVCKKSGGGSYECPEYKCKEKCVHGCGTPPAQGPTNSSGNVYAHSCPRGTEHWVECWDECNWEPRTCYYNIQCTLDTVSVRCSEFGEPDPEPTCTAQTPCSPTCPAGKVPYNTGGDTSTTSCSYNTGAVNGNGSCTQATRTQTCWDNTNPPIVTLTPEVNASALGCTASSGYLGKDASNIGNVSVAFNYDTATNPTVALQTWFSKSGSTPPTISNVYDTGTGRLQSNDSYGLLVRKVGNEWRDIYVPGINSGSPAWIKVGTVGNGLRAEIIGSGGDKLAGLSNVGVTVNGTTLTLAFKIEYYNSLSGLTDYEQVVDGVYKVYAASNTQNSFLPGGGNTISSNPEWVDSTKSWTVDMTDPTNEDFSYTVDASDRLNLLWRFADGLTSIARVVGNAALNKVGTVNGPISDITSGTNNYILGSGDTGANIYNGTNNLWKVSNLATRTDVIDLLANEGGSIDFTAYAFDGACNYVSSVVNIPLGDAWMVTKGGILYSSGGTAFNLRTLTGHVAFSNDAYWNSPFGFYKDEADISTEVLSSSSGTLNELLYDIKLSSSRLLNKSNANNVSGYWYTKLSNRIEKRTTDDPTLMTVISLAGNQTLSGQSTDIGTCTAAKPCVVKVAGNLTLSSGFSCDAKTVFLVEGTTTIHPDLTASSMSNGCLVISQNNVNITEGSYKSGSSTYPKYDIVEGFLLSDGQVILEDGDDSQNIKDGLKINGSILAFDDQQSPSIVLFRTLRRLDNTGYPVTAIHYDARYLSLATLFFGGDTDGFKQEVGFKPL</sequence>
<organism evidence="1 2">
    <name type="scientific">candidate division WS6 bacterium GW2011_GWF2_39_15</name>
    <dbReference type="NCBI Taxonomy" id="1619100"/>
    <lineage>
        <taxon>Bacteria</taxon>
        <taxon>Candidatus Dojkabacteria</taxon>
    </lineage>
</organism>
<evidence type="ECO:0000313" key="2">
    <source>
        <dbReference type="Proteomes" id="UP000034799"/>
    </source>
</evidence>
<name>A0A0G0MQA6_9BACT</name>
<dbReference type="EMBL" id="LBWK01000001">
    <property type="protein sequence ID" value="KKR06214.1"/>
    <property type="molecule type" value="Genomic_DNA"/>
</dbReference>
<gene>
    <name evidence="1" type="ORF">UT34_C0001G0254</name>
</gene>
<accession>A0A0G0MQA6</accession>
<dbReference type="Proteomes" id="UP000034799">
    <property type="component" value="Unassembled WGS sequence"/>
</dbReference>
<comment type="caution">
    <text evidence="1">The sequence shown here is derived from an EMBL/GenBank/DDBJ whole genome shotgun (WGS) entry which is preliminary data.</text>
</comment>
<dbReference type="STRING" id="1619100.UT34_C0001G0254"/>
<proteinExistence type="predicted"/>
<reference evidence="1 2" key="1">
    <citation type="journal article" date="2015" name="Nature">
        <title>rRNA introns, odd ribosomes, and small enigmatic genomes across a large radiation of phyla.</title>
        <authorList>
            <person name="Brown C.T."/>
            <person name="Hug L.A."/>
            <person name="Thomas B.C."/>
            <person name="Sharon I."/>
            <person name="Castelle C.J."/>
            <person name="Singh A."/>
            <person name="Wilkins M.J."/>
            <person name="Williams K.H."/>
            <person name="Banfield J.F."/>
        </authorList>
    </citation>
    <scope>NUCLEOTIDE SEQUENCE [LARGE SCALE GENOMIC DNA]</scope>
</reference>
<protein>
    <submittedName>
        <fullName evidence="1">Uncharacterized protein</fullName>
    </submittedName>
</protein>
<dbReference type="AlphaFoldDB" id="A0A0G0MQA6"/>